<accession>A0A182QGX4</accession>
<feature type="region of interest" description="Disordered" evidence="1">
    <location>
        <begin position="166"/>
        <end position="206"/>
    </location>
</feature>
<dbReference type="STRING" id="69004.A0A182QGX4"/>
<feature type="compositionally biased region" description="Pro residues" evidence="1">
    <location>
        <begin position="49"/>
        <end position="59"/>
    </location>
</feature>
<name>A0A182QGX4_9DIPT</name>
<keyword evidence="3" id="KW-1185">Reference proteome</keyword>
<dbReference type="EMBL" id="AXCN02000754">
    <property type="status" value="NOT_ANNOTATED_CDS"/>
    <property type="molecule type" value="Genomic_DNA"/>
</dbReference>
<reference evidence="2" key="2">
    <citation type="submission" date="2020-05" db="UniProtKB">
        <authorList>
            <consortium name="EnsemblMetazoa"/>
        </authorList>
    </citation>
    <scope>IDENTIFICATION</scope>
    <source>
        <strain evidence="2">FAR1</strain>
    </source>
</reference>
<sequence>MDGSTRQLTSLTLATPSTSGAGTSSSGSSAISPSSTGTSVGTGAGQQPQPQPTPPPAPPAQGSFEGNSDLLPIGGGGGGGGGGGCAGGGAACCTVGSIGSSTVVVGGLGTIGGPPPTSCTTATPLCVASSSSSSGFDTSMLNNGTNNTSSLNLPSSLALRRPSANISSSIPMSETGSLDRMKSAAERRKKGVGGLDGDSGMAPTLSGRVEDTRVNTGLIIDELLKNTKLDHLEDAENPTGLALYISSDGTTMVGSHEVHSRMPAGAFKQVVMETPR</sequence>
<evidence type="ECO:0000313" key="2">
    <source>
        <dbReference type="EnsemblMetazoa" id="AFAF009931-PA"/>
    </source>
</evidence>
<organism evidence="2 3">
    <name type="scientific">Anopheles farauti</name>
    <dbReference type="NCBI Taxonomy" id="69004"/>
    <lineage>
        <taxon>Eukaryota</taxon>
        <taxon>Metazoa</taxon>
        <taxon>Ecdysozoa</taxon>
        <taxon>Arthropoda</taxon>
        <taxon>Hexapoda</taxon>
        <taxon>Insecta</taxon>
        <taxon>Pterygota</taxon>
        <taxon>Neoptera</taxon>
        <taxon>Endopterygota</taxon>
        <taxon>Diptera</taxon>
        <taxon>Nematocera</taxon>
        <taxon>Culicoidea</taxon>
        <taxon>Culicidae</taxon>
        <taxon>Anophelinae</taxon>
        <taxon>Anopheles</taxon>
    </lineage>
</organism>
<feature type="compositionally biased region" description="Polar residues" evidence="1">
    <location>
        <begin position="166"/>
        <end position="176"/>
    </location>
</feature>
<dbReference type="PANTHER" id="PTHR21456:SF1">
    <property type="entry name" value="C2 NT-TYPE DOMAIN-CONTAINING PROTEIN"/>
    <property type="match status" value="1"/>
</dbReference>
<proteinExistence type="predicted"/>
<reference evidence="3" key="1">
    <citation type="submission" date="2014-01" db="EMBL/GenBank/DDBJ databases">
        <title>The Genome Sequence of Anopheles farauti FAR1 (V2).</title>
        <authorList>
            <consortium name="The Broad Institute Genomics Platform"/>
            <person name="Neafsey D.E."/>
            <person name="Besansky N."/>
            <person name="Howell P."/>
            <person name="Walton C."/>
            <person name="Young S.K."/>
            <person name="Zeng Q."/>
            <person name="Gargeya S."/>
            <person name="Fitzgerald M."/>
            <person name="Haas B."/>
            <person name="Abouelleil A."/>
            <person name="Allen A.W."/>
            <person name="Alvarado L."/>
            <person name="Arachchi H.M."/>
            <person name="Berlin A.M."/>
            <person name="Chapman S.B."/>
            <person name="Gainer-Dewar J."/>
            <person name="Goldberg J."/>
            <person name="Griggs A."/>
            <person name="Gujja S."/>
            <person name="Hansen M."/>
            <person name="Howarth C."/>
            <person name="Imamovic A."/>
            <person name="Ireland A."/>
            <person name="Larimer J."/>
            <person name="McCowan C."/>
            <person name="Murphy C."/>
            <person name="Pearson M."/>
            <person name="Poon T.W."/>
            <person name="Priest M."/>
            <person name="Roberts A."/>
            <person name="Saif S."/>
            <person name="Shea T."/>
            <person name="Sisk P."/>
            <person name="Sykes S."/>
            <person name="Wortman J."/>
            <person name="Nusbaum C."/>
            <person name="Birren B."/>
        </authorList>
    </citation>
    <scope>NUCLEOTIDE SEQUENCE [LARGE SCALE GENOMIC DNA]</scope>
    <source>
        <strain evidence="3">FAR1</strain>
    </source>
</reference>
<dbReference type="AlphaFoldDB" id="A0A182QGX4"/>
<evidence type="ECO:0000313" key="3">
    <source>
        <dbReference type="Proteomes" id="UP000075886"/>
    </source>
</evidence>
<evidence type="ECO:0000256" key="1">
    <source>
        <dbReference type="SAM" id="MobiDB-lite"/>
    </source>
</evidence>
<feature type="compositionally biased region" description="Basic and acidic residues" evidence="1">
    <location>
        <begin position="177"/>
        <end position="186"/>
    </location>
</feature>
<dbReference type="PANTHER" id="PTHR21456">
    <property type="entry name" value="FAMILY WITH SEQUENCE SIMILARITY 102"/>
    <property type="match status" value="1"/>
</dbReference>
<dbReference type="Proteomes" id="UP000075886">
    <property type="component" value="Unassembled WGS sequence"/>
</dbReference>
<protein>
    <submittedName>
        <fullName evidence="2">Uncharacterized protein</fullName>
    </submittedName>
</protein>
<dbReference type="EnsemblMetazoa" id="AFAF009931-RA">
    <property type="protein sequence ID" value="AFAF009931-PA"/>
    <property type="gene ID" value="AFAF009931"/>
</dbReference>
<feature type="region of interest" description="Disordered" evidence="1">
    <location>
        <begin position="1"/>
        <end position="75"/>
    </location>
</feature>
<dbReference type="VEuPathDB" id="VectorBase:AFAF009931"/>
<dbReference type="InterPro" id="IPR039931">
    <property type="entry name" value="EEIG1/2-like"/>
</dbReference>
<feature type="compositionally biased region" description="Low complexity" evidence="1">
    <location>
        <begin position="8"/>
        <end position="48"/>
    </location>
</feature>